<dbReference type="RefSeq" id="WP_267677186.1">
    <property type="nucleotide sequence ID" value="NZ_CP113088.1"/>
</dbReference>
<dbReference type="InterPro" id="IPR014710">
    <property type="entry name" value="RmlC-like_jellyroll"/>
</dbReference>
<organism evidence="2 3">
    <name type="scientific">Lacinutrix neustonica</name>
    <dbReference type="NCBI Taxonomy" id="2980107"/>
    <lineage>
        <taxon>Bacteria</taxon>
        <taxon>Pseudomonadati</taxon>
        <taxon>Bacteroidota</taxon>
        <taxon>Flavobacteriia</taxon>
        <taxon>Flavobacteriales</taxon>
        <taxon>Flavobacteriaceae</taxon>
        <taxon>Lacinutrix</taxon>
    </lineage>
</organism>
<protein>
    <submittedName>
        <fullName evidence="2">Crp/Fnr family transcriptional regulator</fullName>
    </submittedName>
</protein>
<keyword evidence="3" id="KW-1185">Reference proteome</keyword>
<dbReference type="CDD" id="cd00038">
    <property type="entry name" value="CAP_ED"/>
    <property type="match status" value="1"/>
</dbReference>
<dbReference type="SUPFAM" id="SSF51206">
    <property type="entry name" value="cAMP-binding domain-like"/>
    <property type="match status" value="1"/>
</dbReference>
<evidence type="ECO:0000313" key="3">
    <source>
        <dbReference type="Proteomes" id="UP001164705"/>
    </source>
</evidence>
<accession>A0A9E8MXA8</accession>
<sequence>MYEAAEYRKLEPGDKLLSQGKIPNKIYLILKGVVRAYLILENGKEVTTRLFNPYMFFASIKALLNKKPSSIIYEALTESEVLELDFTTFSNLCHNHLDVMGLYAKVLEDTIIRSEARFIEFSSSDATKRYLDLRKRINNLDNLIPQYQIAASIGITPVQLSRIRAKLN</sequence>
<dbReference type="AlphaFoldDB" id="A0A9E8MXA8"/>
<dbReference type="Proteomes" id="UP001164705">
    <property type="component" value="Chromosome"/>
</dbReference>
<evidence type="ECO:0000259" key="1">
    <source>
        <dbReference type="PROSITE" id="PS50042"/>
    </source>
</evidence>
<dbReference type="EMBL" id="CP113088">
    <property type="protein sequence ID" value="WAC02589.1"/>
    <property type="molecule type" value="Genomic_DNA"/>
</dbReference>
<gene>
    <name evidence="2" type="ORF">N7U66_02530</name>
</gene>
<dbReference type="InterPro" id="IPR000595">
    <property type="entry name" value="cNMP-bd_dom"/>
</dbReference>
<dbReference type="PROSITE" id="PS50042">
    <property type="entry name" value="CNMP_BINDING_3"/>
    <property type="match status" value="1"/>
</dbReference>
<dbReference type="KEGG" id="lnu:N7U66_02530"/>
<reference evidence="2" key="1">
    <citation type="submission" date="2022-11" db="EMBL/GenBank/DDBJ databases">
        <title>Lacinutrix neustonica HL-RS19T sp. nov., isolated from the surface microlayer sample of brackish Lake Shihwa.</title>
        <authorList>
            <person name="Choi J.Y."/>
            <person name="Hwang C.Y."/>
        </authorList>
    </citation>
    <scope>NUCLEOTIDE SEQUENCE</scope>
    <source>
        <strain evidence="2">HL-RS19</strain>
    </source>
</reference>
<dbReference type="InterPro" id="IPR018490">
    <property type="entry name" value="cNMP-bd_dom_sf"/>
</dbReference>
<evidence type="ECO:0000313" key="2">
    <source>
        <dbReference type="EMBL" id="WAC02589.1"/>
    </source>
</evidence>
<dbReference type="Gene3D" id="2.60.120.10">
    <property type="entry name" value="Jelly Rolls"/>
    <property type="match status" value="1"/>
</dbReference>
<feature type="domain" description="Cyclic nucleotide-binding" evidence="1">
    <location>
        <begin position="1"/>
        <end position="92"/>
    </location>
</feature>
<dbReference type="Pfam" id="PF00027">
    <property type="entry name" value="cNMP_binding"/>
    <property type="match status" value="1"/>
</dbReference>
<name>A0A9E8MXA8_9FLAO</name>
<proteinExistence type="predicted"/>